<dbReference type="GO" id="GO:0005524">
    <property type="term" value="F:ATP binding"/>
    <property type="evidence" value="ECO:0007669"/>
    <property type="project" value="InterPro"/>
</dbReference>
<dbReference type="AlphaFoldDB" id="A0A238YAC5"/>
<dbReference type="InterPro" id="IPR003959">
    <property type="entry name" value="ATPase_AAA_core"/>
</dbReference>
<dbReference type="PANTHER" id="PTHR23076">
    <property type="entry name" value="METALLOPROTEASE M41 FTSH"/>
    <property type="match status" value="1"/>
</dbReference>
<dbReference type="Proteomes" id="UP000198409">
    <property type="component" value="Unassembled WGS sequence"/>
</dbReference>
<name>A0A238YAC5_9RHOB</name>
<evidence type="ECO:0000313" key="5">
    <source>
        <dbReference type="Proteomes" id="UP000292859"/>
    </source>
</evidence>
<reference evidence="4" key="1">
    <citation type="submission" date="2017-06" db="EMBL/GenBank/DDBJ databases">
        <authorList>
            <person name="Varghese N."/>
            <person name="Submissions S."/>
        </authorList>
    </citation>
    <scope>NUCLEOTIDE SEQUENCE [LARGE SCALE GENOMIC DNA]</scope>
    <source>
        <strain evidence="4">DSM 26170</strain>
    </source>
</reference>
<dbReference type="SMART" id="SM00382">
    <property type="entry name" value="AAA"/>
    <property type="match status" value="1"/>
</dbReference>
<evidence type="ECO:0000313" key="3">
    <source>
        <dbReference type="EMBL" id="TBN46999.1"/>
    </source>
</evidence>
<dbReference type="RefSeq" id="WP_089389159.1">
    <property type="nucleotide sequence ID" value="NZ_FZNM01000016.1"/>
</dbReference>
<dbReference type="SUPFAM" id="SSF140990">
    <property type="entry name" value="FtsH protease domain-like"/>
    <property type="match status" value="1"/>
</dbReference>
<feature type="domain" description="AAA+ ATPase" evidence="1">
    <location>
        <begin position="293"/>
        <end position="432"/>
    </location>
</feature>
<dbReference type="Proteomes" id="UP000292859">
    <property type="component" value="Unassembled WGS sequence"/>
</dbReference>
<sequence length="682" mass="72008">MPTMPAWLTHYHTVASCLDATPCPPAPDEPEMSEAVFQALVEGRLDEVEDQIEELPEWGQRKRPAAPLAGDPLRAIALAGLCRALPDSEAIAALTAVGAVTVLHCPPGGMIDDAASLLAAVLARGTGSPPVQIVTLRLAADARAKDRASEALDHAMAAITATTAPHVLLIEEGVALSGEIAAMLPAPLRLGPVDGWLIAAALALRGGGVARLRARLPNDAALRALSPGQLRFALRHRIRDRQIDELHRLVRSNRSNSPTLDDIRGYGTAEEAARRLVADLAAWSAGRIAWSDMTRSILFCGPPGTGKTWLARAIAASAGVPLIEGSFSAWQAAGHLGHMLGEMRASFAAAQAAAPAILFLDEIDSAGDRNSVDRHAENYRRQVINSLLELLDGATRTPGVVVVAACNDVDALDPALLRPGRIDRIVEVPPPGHAAIVHILARHHDGQLSGKAIDTLARRAIGHSAAAIDGALREACSRARAAGRALTAADVAKAMGLAREEPAIIRRVAVHEAGHAIAATLLARGRVHEIRAGMAGGQIMLVDQAPLLTRRDLGDHLTYLLAGRAAEELVLGSGSSGAGSGADSDLAKATEIALRLELVYGLSGHCLVRIPDPARMLMSDPGVRTQADRRLRAALRRARQLLAVEHLWLRDLTERLCAERVIVFGDDGLDRPGPDPEAGHEP</sequence>
<accession>A0A238YAC5</accession>
<dbReference type="EMBL" id="FZNM01000016">
    <property type="protein sequence ID" value="SNR67544.1"/>
    <property type="molecule type" value="Genomic_DNA"/>
</dbReference>
<dbReference type="Pfam" id="PF00004">
    <property type="entry name" value="AAA"/>
    <property type="match status" value="1"/>
</dbReference>
<dbReference type="OrthoDB" id="9809379at2"/>
<reference evidence="3 5" key="3">
    <citation type="submission" date="2019-02" db="EMBL/GenBank/DDBJ databases">
        <authorList>
            <person name="Zhang G."/>
        </authorList>
    </citation>
    <scope>NUCLEOTIDE SEQUENCE [LARGE SCALE GENOMIC DNA]</scope>
    <source>
        <strain evidence="3 5">CMB17</strain>
    </source>
</reference>
<dbReference type="GO" id="GO:0006508">
    <property type="term" value="P:proteolysis"/>
    <property type="evidence" value="ECO:0007669"/>
    <property type="project" value="InterPro"/>
</dbReference>
<evidence type="ECO:0000313" key="2">
    <source>
        <dbReference type="EMBL" id="SNR67544.1"/>
    </source>
</evidence>
<dbReference type="InterPro" id="IPR027417">
    <property type="entry name" value="P-loop_NTPase"/>
</dbReference>
<dbReference type="GO" id="GO:0004222">
    <property type="term" value="F:metalloendopeptidase activity"/>
    <property type="evidence" value="ECO:0007669"/>
    <property type="project" value="InterPro"/>
</dbReference>
<organism evidence="2 4">
    <name type="scientific">Paracoccus sediminis</name>
    <dbReference type="NCBI Taxonomy" id="1214787"/>
    <lineage>
        <taxon>Bacteria</taxon>
        <taxon>Pseudomonadati</taxon>
        <taxon>Pseudomonadota</taxon>
        <taxon>Alphaproteobacteria</taxon>
        <taxon>Rhodobacterales</taxon>
        <taxon>Paracoccaceae</taxon>
        <taxon>Paracoccus</taxon>
    </lineage>
</organism>
<dbReference type="GO" id="GO:0004176">
    <property type="term" value="F:ATP-dependent peptidase activity"/>
    <property type="evidence" value="ECO:0007669"/>
    <property type="project" value="InterPro"/>
</dbReference>
<reference evidence="2" key="2">
    <citation type="submission" date="2017-06" db="EMBL/GenBank/DDBJ databases">
        <authorList>
            <person name="Kim H.J."/>
            <person name="Triplett B.A."/>
        </authorList>
    </citation>
    <scope>NUCLEOTIDE SEQUENCE [LARGE SCALE GENOMIC DNA]</scope>
    <source>
        <strain evidence="2">DSM 26170</strain>
    </source>
</reference>
<dbReference type="Pfam" id="PF01434">
    <property type="entry name" value="Peptidase_M41"/>
    <property type="match status" value="1"/>
</dbReference>
<dbReference type="CDD" id="cd19481">
    <property type="entry name" value="RecA-like_protease"/>
    <property type="match status" value="1"/>
</dbReference>
<proteinExistence type="predicted"/>
<dbReference type="Gene3D" id="1.20.58.760">
    <property type="entry name" value="Peptidase M41"/>
    <property type="match status" value="1"/>
</dbReference>
<dbReference type="GO" id="GO:0030163">
    <property type="term" value="P:protein catabolic process"/>
    <property type="evidence" value="ECO:0007669"/>
    <property type="project" value="TreeGrafter"/>
</dbReference>
<dbReference type="SUPFAM" id="SSF52540">
    <property type="entry name" value="P-loop containing nucleoside triphosphate hydrolases"/>
    <property type="match status" value="1"/>
</dbReference>
<dbReference type="InterPro" id="IPR037219">
    <property type="entry name" value="Peptidase_M41-like"/>
</dbReference>
<keyword evidence="5" id="KW-1185">Reference proteome</keyword>
<dbReference type="Gene3D" id="3.40.50.300">
    <property type="entry name" value="P-loop containing nucleotide triphosphate hydrolases"/>
    <property type="match status" value="1"/>
</dbReference>
<dbReference type="GO" id="GO:0005886">
    <property type="term" value="C:plasma membrane"/>
    <property type="evidence" value="ECO:0007669"/>
    <property type="project" value="TreeGrafter"/>
</dbReference>
<protein>
    <submittedName>
        <fullName evidence="3">AAA family ATPase</fullName>
    </submittedName>
    <submittedName>
        <fullName evidence="2">Peptidase family M41</fullName>
    </submittedName>
</protein>
<evidence type="ECO:0000313" key="4">
    <source>
        <dbReference type="Proteomes" id="UP000198409"/>
    </source>
</evidence>
<dbReference type="PANTHER" id="PTHR23076:SF97">
    <property type="entry name" value="ATP-DEPENDENT ZINC METALLOPROTEASE YME1L1"/>
    <property type="match status" value="1"/>
</dbReference>
<dbReference type="EMBL" id="SIRL01000015">
    <property type="protein sequence ID" value="TBN46999.1"/>
    <property type="molecule type" value="Genomic_DNA"/>
</dbReference>
<dbReference type="InterPro" id="IPR003593">
    <property type="entry name" value="AAA+_ATPase"/>
</dbReference>
<dbReference type="InterPro" id="IPR000642">
    <property type="entry name" value="Peptidase_M41"/>
</dbReference>
<gene>
    <name evidence="3" type="ORF">EYF88_15925</name>
    <name evidence="2" type="ORF">SAMN06265378_1169</name>
</gene>
<dbReference type="GO" id="GO:0016887">
    <property type="term" value="F:ATP hydrolysis activity"/>
    <property type="evidence" value="ECO:0007669"/>
    <property type="project" value="InterPro"/>
</dbReference>
<evidence type="ECO:0000259" key="1">
    <source>
        <dbReference type="SMART" id="SM00382"/>
    </source>
</evidence>